<dbReference type="RefSeq" id="WP_169096542.1">
    <property type="nucleotide sequence ID" value="NZ_JABBVZ010000006.1"/>
</dbReference>
<keyword evidence="1 3" id="KW-0378">Hydrolase</keyword>
<dbReference type="GO" id="GO:0008061">
    <property type="term" value="F:chitin binding"/>
    <property type="evidence" value="ECO:0007669"/>
    <property type="project" value="InterPro"/>
</dbReference>
<dbReference type="AlphaFoldDB" id="A0A7Y0L105"/>
<gene>
    <name evidence="6" type="ORF">HIJ39_02950</name>
</gene>
<dbReference type="Pfam" id="PF00704">
    <property type="entry name" value="Glyco_hydro_18"/>
    <property type="match status" value="1"/>
</dbReference>
<comment type="caution">
    <text evidence="6">The sequence shown here is derived from an EMBL/GenBank/DDBJ whole genome shotgun (WGS) entry which is preliminary data.</text>
</comment>
<dbReference type="EMBL" id="JABBVZ010000006">
    <property type="protein sequence ID" value="NMP21314.1"/>
    <property type="molecule type" value="Genomic_DNA"/>
</dbReference>
<dbReference type="InterPro" id="IPR011583">
    <property type="entry name" value="Chitinase_II/V-like_cat"/>
</dbReference>
<organism evidence="6 7">
    <name type="scientific">Sulfobacillus harzensis</name>
    <dbReference type="NCBI Taxonomy" id="2729629"/>
    <lineage>
        <taxon>Bacteria</taxon>
        <taxon>Bacillati</taxon>
        <taxon>Bacillota</taxon>
        <taxon>Clostridia</taxon>
        <taxon>Eubacteriales</taxon>
        <taxon>Clostridiales Family XVII. Incertae Sedis</taxon>
        <taxon>Sulfobacillus</taxon>
    </lineage>
</organism>
<dbReference type="SUPFAM" id="SSF51445">
    <property type="entry name" value="(Trans)glycosidases"/>
    <property type="match status" value="1"/>
</dbReference>
<evidence type="ECO:0000256" key="1">
    <source>
        <dbReference type="ARBA" id="ARBA00022801"/>
    </source>
</evidence>
<comment type="similarity">
    <text evidence="4">Belongs to the glycosyl hydrolase 18 family.</text>
</comment>
<evidence type="ECO:0000259" key="5">
    <source>
        <dbReference type="PROSITE" id="PS51910"/>
    </source>
</evidence>
<dbReference type="InterPro" id="IPR029070">
    <property type="entry name" value="Chitinase_insertion_sf"/>
</dbReference>
<proteinExistence type="inferred from homology"/>
<evidence type="ECO:0000256" key="4">
    <source>
        <dbReference type="RuleBase" id="RU004453"/>
    </source>
</evidence>
<accession>A0A7Y0L105</accession>
<dbReference type="PROSITE" id="PS51910">
    <property type="entry name" value="GH18_2"/>
    <property type="match status" value="1"/>
</dbReference>
<dbReference type="GO" id="GO:0005975">
    <property type="term" value="P:carbohydrate metabolic process"/>
    <property type="evidence" value="ECO:0007669"/>
    <property type="project" value="InterPro"/>
</dbReference>
<keyword evidence="7" id="KW-1185">Reference proteome</keyword>
<dbReference type="PROSITE" id="PS01095">
    <property type="entry name" value="GH18_1"/>
    <property type="match status" value="1"/>
</dbReference>
<dbReference type="Gene3D" id="3.20.20.80">
    <property type="entry name" value="Glycosidases"/>
    <property type="match status" value="1"/>
</dbReference>
<reference evidence="6 7" key="1">
    <citation type="submission" date="2020-04" db="EMBL/GenBank/DDBJ databases">
        <authorList>
            <person name="Zhang R."/>
            <person name="Schippers A."/>
        </authorList>
    </citation>
    <scope>NUCLEOTIDE SEQUENCE [LARGE SCALE GENOMIC DNA]</scope>
    <source>
        <strain evidence="6 7">DSM 109850</strain>
    </source>
</reference>
<dbReference type="Gene3D" id="3.10.50.10">
    <property type="match status" value="1"/>
</dbReference>
<evidence type="ECO:0000256" key="2">
    <source>
        <dbReference type="ARBA" id="ARBA00023295"/>
    </source>
</evidence>
<evidence type="ECO:0000313" key="6">
    <source>
        <dbReference type="EMBL" id="NMP21314.1"/>
    </source>
</evidence>
<dbReference type="InterPro" id="IPR001579">
    <property type="entry name" value="Glyco_hydro_18_chit_AS"/>
</dbReference>
<evidence type="ECO:0000256" key="3">
    <source>
        <dbReference type="RuleBase" id="RU000489"/>
    </source>
</evidence>
<dbReference type="PANTHER" id="PTHR46066:SF2">
    <property type="entry name" value="CHITINASE DOMAIN-CONTAINING PROTEIN 1"/>
    <property type="match status" value="1"/>
</dbReference>
<dbReference type="InterPro" id="IPR001223">
    <property type="entry name" value="Glyco_hydro18_cat"/>
</dbReference>
<dbReference type="SMART" id="SM00636">
    <property type="entry name" value="Glyco_18"/>
    <property type="match status" value="1"/>
</dbReference>
<dbReference type="Proteomes" id="UP000533476">
    <property type="component" value="Unassembled WGS sequence"/>
</dbReference>
<keyword evidence="2 3" id="KW-0326">Glycosidase</keyword>
<name>A0A7Y0L105_9FIRM</name>
<sequence>MVINGYGNDNMLQSPSLLRTDVATLVNLAKQDNYDGFNIDFESLNNPDEVGLDTFVADLAAGLHQEGKKLIVSVGPRTSDANNYHVYNYRSLGASADYIDLMLYDAHDNGGSAGPVAPLSWTANITRYAESTIPHQKILVGLAGYGYNWASTGSTEISDIAALALANRYGSTWVGGIVQEPTVSYQVNGVRHIVWFEDSASEAYKVRWVGQAGLGGVALWDLGGENPGVWPMLQQDL</sequence>
<dbReference type="InterPro" id="IPR017853">
    <property type="entry name" value="GH"/>
</dbReference>
<protein>
    <recommendedName>
        <fullName evidence="5">GH18 domain-containing protein</fullName>
    </recommendedName>
</protein>
<dbReference type="PANTHER" id="PTHR46066">
    <property type="entry name" value="CHITINASE DOMAIN-CONTAINING PROTEIN 1 FAMILY MEMBER"/>
    <property type="match status" value="1"/>
</dbReference>
<evidence type="ECO:0000313" key="7">
    <source>
        <dbReference type="Proteomes" id="UP000533476"/>
    </source>
</evidence>
<dbReference type="GO" id="GO:0004553">
    <property type="term" value="F:hydrolase activity, hydrolyzing O-glycosyl compounds"/>
    <property type="evidence" value="ECO:0007669"/>
    <property type="project" value="InterPro"/>
</dbReference>
<feature type="domain" description="GH18" evidence="5">
    <location>
        <begin position="1"/>
        <end position="237"/>
    </location>
</feature>